<dbReference type="PANTHER" id="PTHR36060:SF1">
    <property type="entry name" value="OS02G0272400 PROTEIN"/>
    <property type="match status" value="1"/>
</dbReference>
<evidence type="ECO:0000256" key="1">
    <source>
        <dbReference type="SAM" id="Phobius"/>
    </source>
</evidence>
<keyword evidence="1" id="KW-1133">Transmembrane helix</keyword>
<name>A0AAF0W0K1_DAUCS</name>
<reference evidence="2" key="2">
    <citation type="submission" date="2022-03" db="EMBL/GenBank/DDBJ databases">
        <title>Draft title - Genomic analysis of global carrot germplasm unveils the trajectory of domestication and the origin of high carotenoid orange carrot.</title>
        <authorList>
            <person name="Iorizzo M."/>
            <person name="Ellison S."/>
            <person name="Senalik D."/>
            <person name="Macko-Podgorni A."/>
            <person name="Grzebelus D."/>
            <person name="Bostan H."/>
            <person name="Rolling W."/>
            <person name="Curaba J."/>
            <person name="Simon P."/>
        </authorList>
    </citation>
    <scope>NUCLEOTIDE SEQUENCE</scope>
    <source>
        <tissue evidence="2">Leaf</tissue>
    </source>
</reference>
<keyword evidence="1" id="KW-0812">Transmembrane</keyword>
<dbReference type="EMBL" id="CP093343">
    <property type="protein sequence ID" value="WOG81395.1"/>
    <property type="molecule type" value="Genomic_DNA"/>
</dbReference>
<accession>A0AAF0W0K1</accession>
<reference evidence="2" key="1">
    <citation type="journal article" date="2016" name="Nat. Genet.">
        <title>A high-quality carrot genome assembly provides new insights into carotenoid accumulation and asterid genome evolution.</title>
        <authorList>
            <person name="Iorizzo M."/>
            <person name="Ellison S."/>
            <person name="Senalik D."/>
            <person name="Zeng P."/>
            <person name="Satapoomin P."/>
            <person name="Huang J."/>
            <person name="Bowman M."/>
            <person name="Iovene M."/>
            <person name="Sanseverino W."/>
            <person name="Cavagnaro P."/>
            <person name="Yildiz M."/>
            <person name="Macko-Podgorni A."/>
            <person name="Moranska E."/>
            <person name="Grzebelus E."/>
            <person name="Grzebelus D."/>
            <person name="Ashrafi H."/>
            <person name="Zheng Z."/>
            <person name="Cheng S."/>
            <person name="Spooner D."/>
            <person name="Van Deynze A."/>
            <person name="Simon P."/>
        </authorList>
    </citation>
    <scope>NUCLEOTIDE SEQUENCE</scope>
    <source>
        <tissue evidence="2">Leaf</tissue>
    </source>
</reference>
<evidence type="ECO:0000313" key="3">
    <source>
        <dbReference type="Proteomes" id="UP000077755"/>
    </source>
</evidence>
<proteinExistence type="predicted"/>
<organism evidence="2 3">
    <name type="scientific">Daucus carota subsp. sativus</name>
    <name type="common">Carrot</name>
    <dbReference type="NCBI Taxonomy" id="79200"/>
    <lineage>
        <taxon>Eukaryota</taxon>
        <taxon>Viridiplantae</taxon>
        <taxon>Streptophyta</taxon>
        <taxon>Embryophyta</taxon>
        <taxon>Tracheophyta</taxon>
        <taxon>Spermatophyta</taxon>
        <taxon>Magnoliopsida</taxon>
        <taxon>eudicotyledons</taxon>
        <taxon>Gunneridae</taxon>
        <taxon>Pentapetalae</taxon>
        <taxon>asterids</taxon>
        <taxon>campanulids</taxon>
        <taxon>Apiales</taxon>
        <taxon>Apiaceae</taxon>
        <taxon>Apioideae</taxon>
        <taxon>Scandiceae</taxon>
        <taxon>Daucinae</taxon>
        <taxon>Daucus</taxon>
        <taxon>Daucus sect. Daucus</taxon>
    </lineage>
</organism>
<gene>
    <name evidence="2" type="ORF">DCAR_0100542</name>
</gene>
<protein>
    <submittedName>
        <fullName evidence="2">Uncharacterized protein</fullName>
    </submittedName>
</protein>
<dbReference type="PANTHER" id="PTHR36060">
    <property type="entry name" value="OS02G0272400 PROTEIN"/>
    <property type="match status" value="1"/>
</dbReference>
<feature type="transmembrane region" description="Helical" evidence="1">
    <location>
        <begin position="107"/>
        <end position="129"/>
    </location>
</feature>
<sequence>MALLSNALRQAFMPKHEYDNLSEEDKALIQLQRPVLISLLLCIVIVIVVSTSISVKIVFPAKDGKRVFCRDLRIQPLSINVSSGGGGGGEDVFPGAFYLTDQQTVDYYWMVVFMPSVLVFLVSVAYLVAGNALSVVSSVCVYAADEVKEPRGWHHL</sequence>
<dbReference type="Proteomes" id="UP000077755">
    <property type="component" value="Chromosome 1"/>
</dbReference>
<dbReference type="AlphaFoldDB" id="A0AAF0W0K1"/>
<feature type="transmembrane region" description="Helical" evidence="1">
    <location>
        <begin position="35"/>
        <end position="59"/>
    </location>
</feature>
<evidence type="ECO:0000313" key="2">
    <source>
        <dbReference type="EMBL" id="WOG81395.1"/>
    </source>
</evidence>
<keyword evidence="1" id="KW-0472">Membrane</keyword>
<keyword evidence="3" id="KW-1185">Reference proteome</keyword>